<dbReference type="Pfam" id="PF01409">
    <property type="entry name" value="tRNA-synt_2d"/>
    <property type="match status" value="1"/>
</dbReference>
<keyword evidence="11 13" id="KW-0030">Aminoacyl-tRNA synthetase</keyword>
<evidence type="ECO:0000256" key="8">
    <source>
        <dbReference type="ARBA" id="ARBA00022840"/>
    </source>
</evidence>
<reference evidence="15 16" key="1">
    <citation type="submission" date="2011-02" db="EMBL/GenBank/DDBJ databases">
        <authorList>
            <person name="Weinstock G."/>
            <person name="Sodergren E."/>
            <person name="Clifton S."/>
            <person name="Fulton L."/>
            <person name="Fulton B."/>
            <person name="Courtney L."/>
            <person name="Fronick C."/>
            <person name="Harrison M."/>
            <person name="Strong C."/>
            <person name="Farmer C."/>
            <person name="Delahaunty K."/>
            <person name="Markovic C."/>
            <person name="Hall O."/>
            <person name="Minx P."/>
            <person name="Tomlinson C."/>
            <person name="Mitreva M."/>
            <person name="Hou S."/>
            <person name="Chen J."/>
            <person name="Wollam A."/>
            <person name="Pepin K.H."/>
            <person name="Johnson M."/>
            <person name="Bhonagiri V."/>
            <person name="Zhang X."/>
            <person name="Suruliraj S."/>
            <person name="Warren W."/>
            <person name="Chinwalla A."/>
            <person name="Mardis E.R."/>
            <person name="Wilson R.K."/>
        </authorList>
    </citation>
    <scope>NUCLEOTIDE SEQUENCE [LARGE SCALE GENOMIC DNA]</scope>
    <source>
        <strain evidence="15 16">YIT 11841</strain>
    </source>
</reference>
<dbReference type="InterPro" id="IPR022911">
    <property type="entry name" value="Phe_tRNA_ligase_alpha1_bac"/>
</dbReference>
<dbReference type="EMBL" id="AFBR01000053">
    <property type="protein sequence ID" value="EGG53703.1"/>
    <property type="molecule type" value="Genomic_DNA"/>
</dbReference>
<dbReference type="PANTHER" id="PTHR11538:SF41">
    <property type="entry name" value="PHENYLALANINE--TRNA LIGASE, MITOCHONDRIAL"/>
    <property type="match status" value="1"/>
</dbReference>
<evidence type="ECO:0000259" key="14">
    <source>
        <dbReference type="PROSITE" id="PS50862"/>
    </source>
</evidence>
<dbReference type="GO" id="GO:0000287">
    <property type="term" value="F:magnesium ion binding"/>
    <property type="evidence" value="ECO:0007669"/>
    <property type="project" value="UniProtKB-UniRule"/>
</dbReference>
<dbReference type="GeneID" id="98396728"/>
<dbReference type="GO" id="GO:0005524">
    <property type="term" value="F:ATP binding"/>
    <property type="evidence" value="ECO:0007669"/>
    <property type="project" value="UniProtKB-UniRule"/>
</dbReference>
<dbReference type="InterPro" id="IPR002319">
    <property type="entry name" value="Phenylalanyl-tRNA_Synthase"/>
</dbReference>
<dbReference type="InterPro" id="IPR010978">
    <property type="entry name" value="tRNA-bd_arm"/>
</dbReference>
<sequence length="339" mass="38262">MIAKIQELLEEVEKLQASNLEEVEALRIKYLSKKGSLNALMADFRNVPAEMKKEVGMKLNDLKAKAQEKIAALKEAVDTQDCGTDELDLTRTAYPVSLGTRHPLTIVKNEIVDIFSRLGFTLAEGPEIEDDWHVYSSMNFADDHPARDMQDTFFVEARPDIVLRSHTSSVQARVMESQQPPIRVICPGRVYRNEAISARAHCFFHQVEGLYIDKNVSFTDLKQVLLLFAQEMFGKDTKIRLRPSYFPFTEPSAEMDISCNICGGKGCSFCKHTGWVEILGCGMVDPAVLEANGIDSSVYTGYAFGMGIERITNLKYQVKDLRMFSENDTRFLEEFKSAN</sequence>
<dbReference type="Pfam" id="PF02912">
    <property type="entry name" value="Phe_tRNA-synt_N"/>
    <property type="match status" value="1"/>
</dbReference>
<evidence type="ECO:0000256" key="7">
    <source>
        <dbReference type="ARBA" id="ARBA00022741"/>
    </source>
</evidence>
<dbReference type="EC" id="6.1.1.20" evidence="13"/>
<evidence type="ECO:0000256" key="11">
    <source>
        <dbReference type="ARBA" id="ARBA00023146"/>
    </source>
</evidence>
<dbReference type="InterPro" id="IPR004188">
    <property type="entry name" value="Phe-tRNA_ligase_II_N"/>
</dbReference>
<dbReference type="OrthoDB" id="9800719at2"/>
<dbReference type="InterPro" id="IPR045864">
    <property type="entry name" value="aa-tRNA-synth_II/BPL/LPL"/>
</dbReference>
<evidence type="ECO:0000256" key="13">
    <source>
        <dbReference type="HAMAP-Rule" id="MF_00281"/>
    </source>
</evidence>
<dbReference type="SUPFAM" id="SSF55681">
    <property type="entry name" value="Class II aaRS and biotin synthetases"/>
    <property type="match status" value="1"/>
</dbReference>
<evidence type="ECO:0000256" key="6">
    <source>
        <dbReference type="ARBA" id="ARBA00022723"/>
    </source>
</evidence>
<organism evidence="15 16">
    <name type="scientific">Paraprevotella xylaniphila YIT 11841</name>
    <dbReference type="NCBI Taxonomy" id="762982"/>
    <lineage>
        <taxon>Bacteria</taxon>
        <taxon>Pseudomonadati</taxon>
        <taxon>Bacteroidota</taxon>
        <taxon>Bacteroidia</taxon>
        <taxon>Bacteroidales</taxon>
        <taxon>Prevotellaceae</taxon>
        <taxon>Paraprevotella</taxon>
    </lineage>
</organism>
<keyword evidence="10 13" id="KW-0648">Protein biosynthesis</keyword>
<protein>
    <recommendedName>
        <fullName evidence="13">Phenylalanine--tRNA ligase alpha subunit</fullName>
        <ecNumber evidence="13">6.1.1.20</ecNumber>
    </recommendedName>
    <alternativeName>
        <fullName evidence="13">Phenylalanyl-tRNA synthetase alpha subunit</fullName>
        <shortName evidence="13">PheRS</shortName>
    </alternativeName>
</protein>
<proteinExistence type="inferred from homology"/>
<gene>
    <name evidence="13" type="primary">pheS</name>
    <name evidence="15" type="ORF">HMPREF9442_01914</name>
</gene>
<feature type="domain" description="Aminoacyl-transfer RNA synthetases class-II family profile" evidence="14">
    <location>
        <begin position="107"/>
        <end position="334"/>
    </location>
</feature>
<dbReference type="InterPro" id="IPR006195">
    <property type="entry name" value="aa-tRNA-synth_II"/>
</dbReference>
<dbReference type="NCBIfam" id="TIGR00468">
    <property type="entry name" value="pheS"/>
    <property type="match status" value="1"/>
</dbReference>
<dbReference type="RefSeq" id="WP_008627427.1">
    <property type="nucleotide sequence ID" value="NZ_GL883853.1"/>
</dbReference>
<evidence type="ECO:0000256" key="1">
    <source>
        <dbReference type="ARBA" id="ARBA00004496"/>
    </source>
</evidence>
<dbReference type="GO" id="GO:0000049">
    <property type="term" value="F:tRNA binding"/>
    <property type="evidence" value="ECO:0007669"/>
    <property type="project" value="InterPro"/>
</dbReference>
<dbReference type="GO" id="GO:0006432">
    <property type="term" value="P:phenylalanyl-tRNA aminoacylation"/>
    <property type="evidence" value="ECO:0007669"/>
    <property type="project" value="UniProtKB-UniRule"/>
</dbReference>
<evidence type="ECO:0000256" key="9">
    <source>
        <dbReference type="ARBA" id="ARBA00022842"/>
    </source>
</evidence>
<keyword evidence="8 13" id="KW-0067">ATP-binding</keyword>
<evidence type="ECO:0000313" key="16">
    <source>
        <dbReference type="Proteomes" id="UP000005546"/>
    </source>
</evidence>
<evidence type="ECO:0000256" key="10">
    <source>
        <dbReference type="ARBA" id="ARBA00022917"/>
    </source>
</evidence>
<name>F3QUP1_9BACT</name>
<keyword evidence="7 13" id="KW-0547">Nucleotide-binding</keyword>
<dbReference type="STRING" id="762982.HMPREF9442_01914"/>
<evidence type="ECO:0000256" key="12">
    <source>
        <dbReference type="ARBA" id="ARBA00049255"/>
    </source>
</evidence>
<dbReference type="GO" id="GO:0004826">
    <property type="term" value="F:phenylalanine-tRNA ligase activity"/>
    <property type="evidence" value="ECO:0007669"/>
    <property type="project" value="UniProtKB-UniRule"/>
</dbReference>
<comment type="subcellular location">
    <subcellularLocation>
        <location evidence="1 13">Cytoplasm</location>
    </subcellularLocation>
</comment>
<comment type="caution">
    <text evidence="15">The sequence shown here is derived from an EMBL/GenBank/DDBJ whole genome shotgun (WGS) entry which is preliminary data.</text>
</comment>
<dbReference type="InterPro" id="IPR004529">
    <property type="entry name" value="Phe-tRNA-synth_IIc_asu"/>
</dbReference>
<keyword evidence="16" id="KW-1185">Reference proteome</keyword>
<dbReference type="eggNOG" id="COG0016">
    <property type="taxonomic scope" value="Bacteria"/>
</dbReference>
<dbReference type="HOGENOM" id="CLU_025086_0_1_10"/>
<feature type="binding site" evidence="13">
    <location>
        <position position="250"/>
    </location>
    <ligand>
        <name>Mg(2+)</name>
        <dbReference type="ChEBI" id="CHEBI:18420"/>
        <note>shared with beta subunit</note>
    </ligand>
</feature>
<keyword evidence="4 13" id="KW-0963">Cytoplasm</keyword>
<evidence type="ECO:0000256" key="3">
    <source>
        <dbReference type="ARBA" id="ARBA00011209"/>
    </source>
</evidence>
<keyword evidence="5 13" id="KW-0436">Ligase</keyword>
<keyword evidence="6 13" id="KW-0479">Metal-binding</keyword>
<dbReference type="GO" id="GO:0005737">
    <property type="term" value="C:cytoplasm"/>
    <property type="evidence" value="ECO:0007669"/>
    <property type="project" value="UniProtKB-SubCell"/>
</dbReference>
<evidence type="ECO:0000256" key="2">
    <source>
        <dbReference type="ARBA" id="ARBA00010207"/>
    </source>
</evidence>
<dbReference type="PANTHER" id="PTHR11538">
    <property type="entry name" value="PHENYLALANYL-TRNA SYNTHETASE"/>
    <property type="match status" value="1"/>
</dbReference>
<evidence type="ECO:0000313" key="15">
    <source>
        <dbReference type="EMBL" id="EGG53703.1"/>
    </source>
</evidence>
<comment type="similarity">
    <text evidence="2 13">Belongs to the class-II aminoacyl-tRNA synthetase family. Phe-tRNA synthetase alpha subunit type 1 subfamily.</text>
</comment>
<comment type="catalytic activity">
    <reaction evidence="12 13">
        <text>tRNA(Phe) + L-phenylalanine + ATP = L-phenylalanyl-tRNA(Phe) + AMP + diphosphate + H(+)</text>
        <dbReference type="Rhea" id="RHEA:19413"/>
        <dbReference type="Rhea" id="RHEA-COMP:9668"/>
        <dbReference type="Rhea" id="RHEA-COMP:9699"/>
        <dbReference type="ChEBI" id="CHEBI:15378"/>
        <dbReference type="ChEBI" id="CHEBI:30616"/>
        <dbReference type="ChEBI" id="CHEBI:33019"/>
        <dbReference type="ChEBI" id="CHEBI:58095"/>
        <dbReference type="ChEBI" id="CHEBI:78442"/>
        <dbReference type="ChEBI" id="CHEBI:78531"/>
        <dbReference type="ChEBI" id="CHEBI:456215"/>
        <dbReference type="EC" id="6.1.1.20"/>
    </reaction>
</comment>
<evidence type="ECO:0000256" key="5">
    <source>
        <dbReference type="ARBA" id="ARBA00022598"/>
    </source>
</evidence>
<comment type="subunit">
    <text evidence="3 13">Tetramer of two alpha and two beta subunits.</text>
</comment>
<dbReference type="Proteomes" id="UP000005546">
    <property type="component" value="Unassembled WGS sequence"/>
</dbReference>
<dbReference type="PROSITE" id="PS50862">
    <property type="entry name" value="AA_TRNA_LIGASE_II"/>
    <property type="match status" value="1"/>
</dbReference>
<dbReference type="SUPFAM" id="SSF46589">
    <property type="entry name" value="tRNA-binding arm"/>
    <property type="match status" value="1"/>
</dbReference>
<dbReference type="FunFam" id="3.30.930.10:FF:000003">
    <property type="entry name" value="Phenylalanine--tRNA ligase alpha subunit"/>
    <property type="match status" value="1"/>
</dbReference>
<dbReference type="CDD" id="cd00496">
    <property type="entry name" value="PheRS_alpha_core"/>
    <property type="match status" value="1"/>
</dbReference>
<evidence type="ECO:0000256" key="4">
    <source>
        <dbReference type="ARBA" id="ARBA00022490"/>
    </source>
</evidence>
<keyword evidence="9 13" id="KW-0460">Magnesium</keyword>
<accession>F3QUP1</accession>
<dbReference type="Gene3D" id="3.30.930.10">
    <property type="entry name" value="Bira Bifunctional Protein, Domain 2"/>
    <property type="match status" value="1"/>
</dbReference>
<dbReference type="HAMAP" id="MF_00281">
    <property type="entry name" value="Phe_tRNA_synth_alpha1"/>
    <property type="match status" value="1"/>
</dbReference>
<dbReference type="AlphaFoldDB" id="F3QUP1"/>
<comment type="cofactor">
    <cofactor evidence="13">
        <name>Mg(2+)</name>
        <dbReference type="ChEBI" id="CHEBI:18420"/>
    </cofactor>
    <text evidence="13">Binds 2 magnesium ions per tetramer.</text>
</comment>